<sequence length="42" mass="4903">MYRVNSTHKELLGFALISLKPYSTSSYSKRFGLFTEEEENVE</sequence>
<organism evidence="1">
    <name type="scientific">Ipomoea trifida</name>
    <name type="common">Morning glory</name>
    <dbReference type="NCBI Taxonomy" id="35884"/>
    <lineage>
        <taxon>Eukaryota</taxon>
        <taxon>Viridiplantae</taxon>
        <taxon>Streptophyta</taxon>
        <taxon>Embryophyta</taxon>
        <taxon>Tracheophyta</taxon>
        <taxon>Spermatophyta</taxon>
        <taxon>Magnoliopsida</taxon>
        <taxon>eudicotyledons</taxon>
        <taxon>Gunneridae</taxon>
        <taxon>Pentapetalae</taxon>
        <taxon>asterids</taxon>
        <taxon>lamiids</taxon>
        <taxon>Solanales</taxon>
        <taxon>Convolvulaceae</taxon>
        <taxon>Ipomoeeae</taxon>
        <taxon>Ipomoea</taxon>
    </lineage>
</organism>
<reference evidence="1" key="1">
    <citation type="journal article" date="2007" name="Sex. Plant Reprod.">
        <title>Physical size of the S locus region defined by genetic recombination and genome sequencing in Ipomoea trifida, Convolvulaceae.</title>
        <authorList>
            <person name="Rahman M.H."/>
            <person name="Tsuchiya T."/>
            <person name="Suwabe K."/>
            <person name="Kohori J."/>
            <person name="Tomita R.N."/>
            <person name="Kagaya Y."/>
            <person name="Kobayashi I."/>
            <person name="Kakeda K."/>
            <person name="Kowyama Y."/>
        </authorList>
    </citation>
    <scope>NUCLEOTIDE SEQUENCE</scope>
</reference>
<dbReference type="EMBL" id="AB263748">
    <property type="protein sequence ID" value="BAF36284.1"/>
    <property type="molecule type" value="Genomic_DNA"/>
</dbReference>
<proteinExistence type="predicted"/>
<dbReference type="AlphaFoldDB" id="A0A8X9"/>
<name>A0A8X9_IPOTF</name>
<accession>A0A8X9</accession>
<evidence type="ECO:0000313" key="1">
    <source>
        <dbReference type="EMBL" id="BAF36284.1"/>
    </source>
</evidence>
<protein>
    <submittedName>
        <fullName evidence="1">Uncharacterized protein</fullName>
    </submittedName>
</protein>